<keyword evidence="2" id="KW-0805">Transcription regulation</keyword>
<dbReference type="Pfam" id="PF13411">
    <property type="entry name" value="MerR_1"/>
    <property type="match status" value="1"/>
</dbReference>
<keyword evidence="3" id="KW-0238">DNA-binding</keyword>
<keyword evidence="4" id="KW-0804">Transcription</keyword>
<name>A0ABW9N193_9FIRM</name>
<dbReference type="InterPro" id="IPR000551">
    <property type="entry name" value="MerR-type_HTH_dom"/>
</dbReference>
<gene>
    <name evidence="6" type="ORF">AB9Q04_05460</name>
</gene>
<accession>A0ABW9N193</accession>
<evidence type="ECO:0000259" key="5">
    <source>
        <dbReference type="PROSITE" id="PS50937"/>
    </source>
</evidence>
<protein>
    <submittedName>
        <fullName evidence="6">MerR family transcriptional regulator</fullName>
    </submittedName>
</protein>
<dbReference type="PANTHER" id="PTHR30204:SF69">
    <property type="entry name" value="MERR-FAMILY TRANSCRIPTIONAL REGULATOR"/>
    <property type="match status" value="1"/>
</dbReference>
<evidence type="ECO:0000256" key="3">
    <source>
        <dbReference type="ARBA" id="ARBA00023125"/>
    </source>
</evidence>
<proteinExistence type="predicted"/>
<dbReference type="InterPro" id="IPR009061">
    <property type="entry name" value="DNA-bd_dom_put_sf"/>
</dbReference>
<dbReference type="InterPro" id="IPR047057">
    <property type="entry name" value="MerR_fam"/>
</dbReference>
<keyword evidence="1" id="KW-0678">Repressor</keyword>
<evidence type="ECO:0000313" key="7">
    <source>
        <dbReference type="Proteomes" id="UP001637993"/>
    </source>
</evidence>
<organism evidence="6 7">
    <name type="scientific">Anaerococcus groningensis</name>
    <dbReference type="NCBI Taxonomy" id="3115616"/>
    <lineage>
        <taxon>Bacteria</taxon>
        <taxon>Bacillati</taxon>
        <taxon>Bacillota</taxon>
        <taxon>Tissierellia</taxon>
        <taxon>Tissierellales</taxon>
        <taxon>Peptoniphilaceae</taxon>
        <taxon>Anaerococcus</taxon>
    </lineage>
</organism>
<evidence type="ECO:0000256" key="4">
    <source>
        <dbReference type="ARBA" id="ARBA00023163"/>
    </source>
</evidence>
<sequence length="282" mass="33784">MLRNEIQEKTGLTRKAIEYYEDKGLINPQRLENGYRNYSEKDLDLLNKISMYRKLGLSIGEIEKCLGSDDKYLSTILRRKEYELDIDNRRKNVLNLIVNGEKDEIIKEKIAQIEAHESIYEKLERIFPGYFGQMIFVSYRPFLNESLDDKQKNSFDEYVKFLDQLPKFELSKDEKDYIEKISSDLSMETLSDVAQSKNKAIENPEVWLQENKEFIEQYDLYKSSEYYQNSKLKEIQDKLQKFMVDNNYYEVAIPLIRKFSKSYDEYYEKLIKANDVYLKYKS</sequence>
<evidence type="ECO:0000256" key="2">
    <source>
        <dbReference type="ARBA" id="ARBA00023015"/>
    </source>
</evidence>
<evidence type="ECO:0000256" key="1">
    <source>
        <dbReference type="ARBA" id="ARBA00022491"/>
    </source>
</evidence>
<comment type="caution">
    <text evidence="6">The sequence shown here is derived from an EMBL/GenBank/DDBJ whole genome shotgun (WGS) entry which is preliminary data.</text>
</comment>
<dbReference type="PROSITE" id="PS50937">
    <property type="entry name" value="HTH_MERR_2"/>
    <property type="match status" value="1"/>
</dbReference>
<dbReference type="PANTHER" id="PTHR30204">
    <property type="entry name" value="REDOX-CYCLING DRUG-SENSING TRANSCRIPTIONAL ACTIVATOR SOXR"/>
    <property type="match status" value="1"/>
</dbReference>
<feature type="domain" description="HTH merR-type" evidence="5">
    <location>
        <begin position="1"/>
        <end position="68"/>
    </location>
</feature>
<evidence type="ECO:0000313" key="6">
    <source>
        <dbReference type="EMBL" id="MFO3717801.1"/>
    </source>
</evidence>
<reference evidence="6 7" key="1">
    <citation type="journal article" date="2025" name="Anaerobe">
        <title>Description of Anaerococcus kampingiae sp. nov., Anaerococcus groningensis sp. nov., Anaerococcus martiniensis sp. nov., and Anaerococcus cruorum sp. nov., isolated from human clinical specimens.</title>
        <authorList>
            <person name="Boiten K.E."/>
            <person name="Meijer J."/>
            <person name="van Wezel E.M."/>
            <person name="Veloo A.C.M."/>
        </authorList>
    </citation>
    <scope>NUCLEOTIDE SEQUENCE [LARGE SCALE GENOMIC DNA]</scope>
    <source>
        <strain evidence="6 7">ENR1011</strain>
    </source>
</reference>
<dbReference type="SMART" id="SM00422">
    <property type="entry name" value="HTH_MERR"/>
    <property type="match status" value="1"/>
</dbReference>
<dbReference type="CDD" id="cd00592">
    <property type="entry name" value="HTH_MerR-like"/>
    <property type="match status" value="1"/>
</dbReference>
<dbReference type="RefSeq" id="WP_410024358.1">
    <property type="nucleotide sequence ID" value="NZ_JBGMEG010000009.1"/>
</dbReference>
<dbReference type="SUPFAM" id="SSF46955">
    <property type="entry name" value="Putative DNA-binding domain"/>
    <property type="match status" value="1"/>
</dbReference>
<dbReference type="Proteomes" id="UP001637993">
    <property type="component" value="Unassembled WGS sequence"/>
</dbReference>
<dbReference type="EMBL" id="JBGMEG010000009">
    <property type="protein sequence ID" value="MFO3717801.1"/>
    <property type="molecule type" value="Genomic_DNA"/>
</dbReference>
<dbReference type="Gene3D" id="1.10.1660.10">
    <property type="match status" value="1"/>
</dbReference>
<keyword evidence="7" id="KW-1185">Reference proteome</keyword>